<reference evidence="1 2" key="1">
    <citation type="journal article" date="2014" name="PLoS Genet.">
        <title>The Genome of Spironucleus salmonicida Highlights a Fish Pathogen Adapted to Fluctuating Environments.</title>
        <authorList>
            <person name="Xu F."/>
            <person name="Jerlstrom-Hultqvist J."/>
            <person name="Einarsson E."/>
            <person name="Astvaldsson A."/>
            <person name="Svard S.G."/>
            <person name="Andersson J.O."/>
        </authorList>
    </citation>
    <scope>NUCLEOTIDE SEQUENCE</scope>
    <source>
        <strain evidence="2">ATCC 50377</strain>
    </source>
</reference>
<proteinExistence type="predicted"/>
<dbReference type="GO" id="GO:0051959">
    <property type="term" value="F:dynein light intermediate chain binding"/>
    <property type="evidence" value="ECO:0007669"/>
    <property type="project" value="InterPro"/>
</dbReference>
<evidence type="ECO:0000313" key="2">
    <source>
        <dbReference type="EMBL" id="KAH0575544.1"/>
    </source>
</evidence>
<dbReference type="OrthoDB" id="10250964at2759"/>
<dbReference type="Gene3D" id="3.40.50.300">
    <property type="entry name" value="P-loop containing nucleotide triphosphate hydrolases"/>
    <property type="match status" value="1"/>
</dbReference>
<dbReference type="EMBL" id="AUWU02000003">
    <property type="protein sequence ID" value="KAH0575544.1"/>
    <property type="molecule type" value="Genomic_DNA"/>
</dbReference>
<dbReference type="Proteomes" id="UP000018208">
    <property type="component" value="Unassembled WGS sequence"/>
</dbReference>
<reference evidence="2" key="2">
    <citation type="submission" date="2020-12" db="EMBL/GenBank/DDBJ databases">
        <title>New Spironucleus salmonicida genome in near-complete chromosomes.</title>
        <authorList>
            <person name="Xu F."/>
            <person name="Kurt Z."/>
            <person name="Jimenez-Gonzalez A."/>
            <person name="Astvaldsson A."/>
            <person name="Andersson J.O."/>
            <person name="Svard S.G."/>
        </authorList>
    </citation>
    <scope>NUCLEOTIDE SEQUENCE</scope>
    <source>
        <strain evidence="2">ATCC 50377</strain>
    </source>
</reference>
<dbReference type="GO" id="GO:0030286">
    <property type="term" value="C:dynein complex"/>
    <property type="evidence" value="ECO:0007669"/>
    <property type="project" value="InterPro"/>
</dbReference>
<accession>V6LPW3</accession>
<keyword evidence="3" id="KW-1185">Reference proteome</keyword>
<evidence type="ECO:0000313" key="3">
    <source>
        <dbReference type="Proteomes" id="UP000018208"/>
    </source>
</evidence>
<dbReference type="GO" id="GO:0060294">
    <property type="term" value="P:cilium movement involved in cell motility"/>
    <property type="evidence" value="ECO:0007669"/>
    <property type="project" value="TreeGrafter"/>
</dbReference>
<dbReference type="PANTHER" id="PTHR10676">
    <property type="entry name" value="DYNEIN HEAVY CHAIN FAMILY PROTEIN"/>
    <property type="match status" value="1"/>
</dbReference>
<dbReference type="InterPro" id="IPR027417">
    <property type="entry name" value="P-loop_NTPase"/>
</dbReference>
<dbReference type="SUPFAM" id="SSF52540">
    <property type="entry name" value="P-loop containing nucleoside triphosphate hydrolases"/>
    <property type="match status" value="1"/>
</dbReference>
<dbReference type="InterPro" id="IPR026983">
    <property type="entry name" value="DHC"/>
</dbReference>
<sequence>MAESINQNITILQPTAVVLRNRQFLFDLLKELDPSRKVIIQEEHPKQILKVKSYEFNFPQQLNLLTLQFQDPHLMDQDYDIEKQRLSNYFIENSGSRAWVFVNQYSAQFEGSSVSQFKDFVNINYIRKPVILQSLNQELGHIYVQFLINKNIEQSKHEDAHQFFIGNSLINLEDDFLFRNFQSFSQIVNINRTVVFIPGFQSIENFITRLYNIEKLKSQQVQYYQYSQFLNKINNQIQLINNFSHGYIKNSEVTDLSLIKLIKLMQICPILDSCYGQDILFSFQATLDQDYYEDLIYDRFQNDIFINHALSTPDICQSLDNLLNQQQEHYSQVQVQLSLDYLLKRSEQLQNYIVQMNLNQFYFNLNLQCQVWKNARKYIKTFYSQEQIVQIEIGVFDVLDGNVHDSIVSHIEQYLYASDYVYNNSIFYSQSFAKFVQTFAFTMKQISYQKIYLLQQQLLSTNPLQILKLILRQSYDAIQKKIATSQFINYFQSEEEFLKVQETLQQQNRVDLKQNQSVNSYADSIISLDSYFLTDAYSLFYGWHVQQFFKIQCEYLIICVDALEVQLAQQLSQILQQVNPQLQGYQKFVILCKLMYKQTIYDIIDQSYDLFIQKIVIDRQQSIFYFNFEDHSKILRNLFTWVDSQKHNNQKDWFNIYNQEINEFLLKSQVTQYIFAVPQRLSFDSKLFRTQFDISQQNQHYMYQNGLFKSYPDKKICINIFPSIQDIQNEFQQYFDLLDQMPTQISEFDNYFVLKKEQTKISIPDYDNSYKYIKNKRSVIEQNINDQLQILVSLSNELQFIADQIYDYHIDQQIYDSTFIINHTNDLPQFGNFINIDFQSNFITKDKCQTKIEYLQESDNDNKERDILQLQKNNQSFVYLSKDLFKKQKLIVTWFEKLQQSYNFEQSDIIKEQLVSNLYKIFIEFQFYKEIISNKLMEDTIFIGIFSIDTKPIKQQMIFRTNAVLQSVQCIISARCFSLIDYSSKIFDSTNFILNSIPNDPRDWCIVRKFIDNSLDFSKTISMHMVNQVIFLERVFVDSFVGWQTQENKEILKKKKHQNQYELLFNYLIYIRFQLPTVLEFTEIYSILYNKILGLGLESTYKKIYSGIEYQLKNSKERLIQIIDEERNQLFIELGKTINQIDEYIRKIPKPEMYTIDHTKFQEVVDQQFKFSNELVQQIQDIKEKCHVFQQDEQFMGLPESDFSIIDELQDKLDLIIRFWNIENAQELDYPDWLQKTFYDNQKLFFTKDQIIQITKSRISLLVQLNIDIQLQLNQLQQNDKKQKLYIVSFTHTIQHINHTLEDIYWFQANFQIFFALCYPYIKKRHIQMMASQGIVFEPSVATAIKLKERNIFKIRKSSQLEYENEQFPTRAIHIIQIMELAEKEYFIDSSFTNIDLKWQSYLLVMDADEYLVLTLEDCINDIQVDVYSLKQLIQSPYAIFFIKKIQSVIDKLETLIQILQVLLDTQNNFYLLHQVYSQQKYYDLPIASEFRSFGTIYKSTYLTILKQGTLTNIYSMAGNIQINDNQSALLLETGQLNLQQVPLNVLPTQLFILLRSYSKYLINQMELSYQNQKNKFTYLNSLSFAQIHFLFSYGYQQTKLKIDQQDEFINMLISILLNVLDIKDISLKIDWQKGNMLSDRTQQLVDKDVISISFIEVITKSEDKYILQQPILVTDNYDEWIIGLQSSKQNSIIVFVTNKIQDKLDKVLLDQSLSQYIKLICIRVNYSTLLKRFYDPNSITSALQSLAKYDVNISALVPQFYQKDNQLCQIQFELLSQRLQIKDIIGLNISDPNIHQLILDQIKDNIHTSIIENQIYIESYTKFLTKFVYQNISNSIKIFVGHNTRVLIHNMFMQQQINKNMLYLVGKQGKSTISKYYAELLGYNPQILRFIDLTSLKPVNLSSIILQSSHMQQCLIFEDIDKYNFELVNELISLINNIQNAKCNNKKMIFKYNKLDYELNEKFLIILTSTTVNQRIKLSVCAVKFNIEQLFQCTQAKLQLIGVQNDKEHAVQLVQFLEKISYLYNSINYCTIRVIYDIIDIINKFKQIYLEVTDNILTYLALSSYFEQILQQDDYQELSSLLQLEYEGNTPLINQNQVLSQEFDILLNDMNKTMRSNIEVQIAKIDTSLKTKNKIIIKCQYGFQYYFDKYRQLQQQIRNIDLMYFNINVGNLSSNDLFGFLNPSKDWKKGILESILEQHQFSERLLILHLSNIQDNDILTPIFERFVCLNNGKTLQILKNTKIIIDYPIEFQISNQYLERCFLVTLEPLSPFFYNLEKHNINQSLIDRVYKIEPVIYTFIQLVTSNSIKISQQQLKINFILLLISCIQDINTDFISNCDKAIYYCLHQALGQFLPAKIKTQFQLFINLLFTFVEDSSTDDNFLGVNFTPLKGLQLQPKFLQTSRLFISEIKLDGFQYVFTNNELLLPEQMLTQDSEQDLININLAFQYNQALLLLRLIKSNTNIKIDLNNQYYQYIIDRIGQVISKDRMYFMSFKVNDDTNYQQLLRDNLQFLLPDLLGPDPTFTVIQQIQGWNKNIQNDIQQICSLQGFYSDKKKINIKDIQFIIQSDKPVNYIQFFQMSDTMNASEVNYEILTKQITSQFAVVTQKFQLFVAKFAQELVIDSFIKFQLIQQSLDNFTQSIDIILNSEKAQKQQFQYQLFLHEVEKELQAFPYDQKFTDCFKYALEKSRKAFNFIDSDSQFNFIFQPLTQQEQDEIAFCASNLLQNISYQDKFVYLKKLSNDCKYVQISNDTLADILQNQEKLIYTQDFVNVLSQIIRSIKRQSIILTGQVGIGKHTAIKTACCYLNQEILYLKPGISWKQTIQESFRKSFIRQNVLIIDQFDQLDIIADVQQFLEIKSLQKYLSVEFLRQNSQIIKEQYSAYLSDINYTIKQEVITTSLIEIQFMANQLIKNNLRICVIEDENSPIFNKISVIRCIKLELPSYNFLVKNFKMEESPELIQVYKIIRDMHHMGINYLIQTQSFTAQRNYMTLAQNLIYSFKNSIEKRRINFDIINPNIWIDFFDKCKITLDYFKSQQKEIIFSIENTQIDLDNMIQDNKQDTQFLEQVLGQRQKLSDKEKKIGQSVLNVKDKIQVLLHEKNDEYISKLNQIKENHKLILNQKLYKNSEQVERLCQLICPLIDCVQDNGSALDAFKQAIVEQKFMQNIQTQIIYFSDQYYNLLQQNIPFVNQIQDTINCPINLWKQLIVIIFKAQQQLRECDFYHQLVQLEQTKLLVVEQLQKTIEQQNDIQQNIQLGKDRILRLKTQKDESQKSIDNMDLIDQRLIEIQEILQFEIAEKQKMDTNQLKLQLHGDSLLFGMLINYCGTQSINEIFAFIKSCQSVLEQSQVFSQKLDSPEDLIHIFDKQQKRKLIWENMGLPQDNDILLKAHIINGIINTCHEFPYIYDNNQLIFNWLLQLGTSQDKQNQVLNASDQAFGLKLKVSSQQSSITIIQVDSYVDLNVIIPFLLEYTSRIVIYQTYEHTFQIPSQLCKISYFIRIQLLSRSNLLEKSFNKYISEENQQILSKLQGDIVQQLDKQDDILKSMQIHLNEFLIPEIPINVDQIVIINILDQVKRTYSNLSMLYSQIDNTQKQYRQRQNTTQYIPLSNKFDFYIKMGLFCNMNEKMLQQMLLDLFQQLHGKGMNIEQIMQYCDKQMDQLMKMKNDAAQVLKFKTFMILKDEVLVDDIVNFLFAASHLDIIDNQPFMNEFVNFITDPEDEMQVNALLSKLNATSQEIQLQKQQPQKRNGNVGVFLILLKILMPDEFINCVDSEFAQIYPYIEQKQITIQDRVSFIENSQFQLPYLISSNTLYTQELLAYIATSSKITLHVYTNIIGFQNRYQNMHQSDWHLIVNQNNGSQISSEFLDQYSKLKIFFLKNDELLSYRHIHDVTQHIYIPANLGYKDIIGYGADEFYQNFIDKEHPDLTMFIFNAQIVYAIVLTRFKKAYYIPPQQLILKLAQIHEIYLLLQQTKKDEQLIQGLMQNIAQWYSIFLQSFVENDIDSEWVGNLVDDLTIQNRQLSLLQRIFDVKLAGSIRSFQLVEQFKDLLSKIPAQTDLILPEVTRQRIQKQHIMTYLNITSKDSHKYHNQVGRLVIDNALKTRRACSKLVLQTSFVKGEWQGIFAKNVGVRKVSLDSLHQDIYDGCELQGIALDVVPIGGKTPVPMYTQSGGWIQIGNISINDVGAETLRLLFPME</sequence>
<dbReference type="GO" id="GO:0008569">
    <property type="term" value="F:minus-end-directed microtubule motor activity"/>
    <property type="evidence" value="ECO:0007669"/>
    <property type="project" value="TreeGrafter"/>
</dbReference>
<protein>
    <submittedName>
        <fullName evidence="2">Dynein heavy chain</fullName>
    </submittedName>
</protein>
<name>V6LPW3_9EUKA</name>
<gene>
    <name evidence="1" type="ORF">SS50377_13669</name>
    <name evidence="2" type="ORF">SS50377_23179</name>
</gene>
<evidence type="ECO:0000313" key="1">
    <source>
        <dbReference type="EMBL" id="EST46283.1"/>
    </source>
</evidence>
<dbReference type="GO" id="GO:0045505">
    <property type="term" value="F:dynein intermediate chain binding"/>
    <property type="evidence" value="ECO:0007669"/>
    <property type="project" value="InterPro"/>
</dbReference>
<organism evidence="1">
    <name type="scientific">Spironucleus salmonicida</name>
    <dbReference type="NCBI Taxonomy" id="348837"/>
    <lineage>
        <taxon>Eukaryota</taxon>
        <taxon>Metamonada</taxon>
        <taxon>Diplomonadida</taxon>
        <taxon>Hexamitidae</taxon>
        <taxon>Hexamitinae</taxon>
        <taxon>Spironucleus</taxon>
    </lineage>
</organism>
<dbReference type="EMBL" id="KI546078">
    <property type="protein sequence ID" value="EST46283.1"/>
    <property type="molecule type" value="Genomic_DNA"/>
</dbReference>
<dbReference type="VEuPathDB" id="GiardiaDB:SS50377_23179"/>
<dbReference type="PANTHER" id="PTHR10676:SF396">
    <property type="entry name" value="DYNEIN AXONEMAL HEAVY CHAIN 1"/>
    <property type="match status" value="1"/>
</dbReference>
<dbReference type="GO" id="GO:0097729">
    <property type="term" value="C:9+2 motile cilium"/>
    <property type="evidence" value="ECO:0007669"/>
    <property type="project" value="TreeGrafter"/>
</dbReference>